<proteinExistence type="predicted"/>
<organism evidence="2">
    <name type="scientific">Culicoides sonorensis</name>
    <name type="common">Biting midge</name>
    <dbReference type="NCBI Taxonomy" id="179676"/>
    <lineage>
        <taxon>Eukaryota</taxon>
        <taxon>Metazoa</taxon>
        <taxon>Ecdysozoa</taxon>
        <taxon>Arthropoda</taxon>
        <taxon>Hexapoda</taxon>
        <taxon>Insecta</taxon>
        <taxon>Pterygota</taxon>
        <taxon>Neoptera</taxon>
        <taxon>Endopterygota</taxon>
        <taxon>Diptera</taxon>
        <taxon>Nematocera</taxon>
        <taxon>Chironomoidea</taxon>
        <taxon>Ceratopogonidae</taxon>
        <taxon>Ceratopogoninae</taxon>
        <taxon>Culicoides</taxon>
        <taxon>Monoculicoides</taxon>
    </lineage>
</organism>
<dbReference type="EMBL" id="UFQT01000097">
    <property type="protein sequence ID" value="SSX19786.1"/>
    <property type="molecule type" value="Genomic_DNA"/>
</dbReference>
<reference evidence="1" key="1">
    <citation type="submission" date="2018-04" db="EMBL/GenBank/DDBJ databases">
        <authorList>
            <person name="Go L.Y."/>
            <person name="Mitchell J.A."/>
        </authorList>
    </citation>
    <scope>NUCLEOTIDE SEQUENCE</scope>
    <source>
        <tissue evidence="1">Whole organism</tissue>
    </source>
</reference>
<name>A0A336LP48_CULSO</name>
<evidence type="ECO:0000313" key="1">
    <source>
        <dbReference type="EMBL" id="SSW99406.1"/>
    </source>
</evidence>
<dbReference type="Gene3D" id="3.40.50.10190">
    <property type="entry name" value="BRCT domain"/>
    <property type="match status" value="1"/>
</dbReference>
<dbReference type="InterPro" id="IPR036420">
    <property type="entry name" value="BRCT_dom_sf"/>
</dbReference>
<protein>
    <submittedName>
        <fullName evidence="2">CSON015412 protein</fullName>
    </submittedName>
</protein>
<dbReference type="EMBL" id="UFQS01000097">
    <property type="protein sequence ID" value="SSW99406.1"/>
    <property type="molecule type" value="Genomic_DNA"/>
</dbReference>
<accession>A0A336LP48</accession>
<dbReference type="AlphaFoldDB" id="A0A336LP48"/>
<gene>
    <name evidence="2" type="primary">CSON015412</name>
</gene>
<sequence>MWQLDEIILHFVLPDGCKYILNDIEGTSRTMQAAINCAKNCNHNTIISIISEWTLFRRDLQKISSNEVFVFPQFEGKDFDPKAFEHIKLSRAIILGPRCLLDCFTKNIPIPRISTPLYTFAMRDMVIKKNDIADLQKPKVMHFEWVYEVWEKSCHDNDDRF</sequence>
<evidence type="ECO:0000313" key="2">
    <source>
        <dbReference type="EMBL" id="SSX19786.1"/>
    </source>
</evidence>
<dbReference type="VEuPathDB" id="VectorBase:CSON015412"/>
<reference evidence="2" key="2">
    <citation type="submission" date="2018-07" db="EMBL/GenBank/DDBJ databases">
        <authorList>
            <person name="Quirk P.G."/>
            <person name="Krulwich T.A."/>
        </authorList>
    </citation>
    <scope>NUCLEOTIDE SEQUENCE</scope>
</reference>